<evidence type="ECO:0000313" key="3">
    <source>
        <dbReference type="Proteomes" id="UP001149090"/>
    </source>
</evidence>
<dbReference type="SUPFAM" id="SSF54495">
    <property type="entry name" value="UBC-like"/>
    <property type="match status" value="1"/>
</dbReference>
<accession>A0A9Q0LNS1</accession>
<keyword evidence="3" id="KW-1185">Reference proteome</keyword>
<dbReference type="PROSITE" id="PS50127">
    <property type="entry name" value="UBC_2"/>
    <property type="match status" value="1"/>
</dbReference>
<dbReference type="InterPro" id="IPR050113">
    <property type="entry name" value="Ub_conjugating_enzyme"/>
</dbReference>
<name>A0A9Q0LNS1_ANAIG</name>
<dbReference type="InterPro" id="IPR016135">
    <property type="entry name" value="UBQ-conjugating_enzyme/RWD"/>
</dbReference>
<dbReference type="SMART" id="SM00212">
    <property type="entry name" value="UBCc"/>
    <property type="match status" value="1"/>
</dbReference>
<sequence>MSVNKASRTLIADYKKIIGEIESGELVGIHIEEPVDMHKWKVIIDGPPDSEWEGGKFQLNLTFSDQYPSQHPTAQFQSKVFHPNVNESSGSICSSIFGSWSSDFNVTSVLTCLQSLLTNPNPDSTLNGTAGKLFKDNKIEYDRKVRECVQLTLK</sequence>
<evidence type="ECO:0000259" key="1">
    <source>
        <dbReference type="PROSITE" id="PS50127"/>
    </source>
</evidence>
<proteinExistence type="predicted"/>
<dbReference type="Pfam" id="PF00179">
    <property type="entry name" value="UQ_con"/>
    <property type="match status" value="1"/>
</dbReference>
<reference evidence="2" key="1">
    <citation type="submission" date="2022-10" db="EMBL/GenBank/DDBJ databases">
        <title>Novel sulphate-reducing endosymbionts in the free-living metamonad Anaeramoeba.</title>
        <authorList>
            <person name="Jerlstrom-Hultqvist J."/>
            <person name="Cepicka I."/>
            <person name="Gallot-Lavallee L."/>
            <person name="Salas-Leiva D."/>
            <person name="Curtis B.A."/>
            <person name="Zahonova K."/>
            <person name="Pipaliya S."/>
            <person name="Dacks J."/>
            <person name="Roger A.J."/>
        </authorList>
    </citation>
    <scope>NUCLEOTIDE SEQUENCE</scope>
    <source>
        <strain evidence="2">BMAN</strain>
    </source>
</reference>
<dbReference type="InterPro" id="IPR000608">
    <property type="entry name" value="UBC"/>
</dbReference>
<feature type="domain" description="UBC core" evidence="1">
    <location>
        <begin position="5"/>
        <end position="154"/>
    </location>
</feature>
<protein>
    <submittedName>
        <fullName evidence="2">Ubiquitin-conjugating enzyme e2-17 kDa</fullName>
    </submittedName>
</protein>
<comment type="caution">
    <text evidence="2">The sequence shown here is derived from an EMBL/GenBank/DDBJ whole genome shotgun (WGS) entry which is preliminary data.</text>
</comment>
<dbReference type="Proteomes" id="UP001149090">
    <property type="component" value="Unassembled WGS sequence"/>
</dbReference>
<dbReference type="OrthoDB" id="9978460at2759"/>
<dbReference type="AlphaFoldDB" id="A0A9Q0LNS1"/>
<gene>
    <name evidence="2" type="ORF">M0811_06305</name>
</gene>
<dbReference type="EMBL" id="JAPDFW010000061">
    <property type="protein sequence ID" value="KAJ5076307.1"/>
    <property type="molecule type" value="Genomic_DNA"/>
</dbReference>
<organism evidence="2 3">
    <name type="scientific">Anaeramoeba ignava</name>
    <name type="common">Anaerobic marine amoeba</name>
    <dbReference type="NCBI Taxonomy" id="1746090"/>
    <lineage>
        <taxon>Eukaryota</taxon>
        <taxon>Metamonada</taxon>
        <taxon>Anaeramoebidae</taxon>
        <taxon>Anaeramoeba</taxon>
    </lineage>
</organism>
<evidence type="ECO:0000313" key="2">
    <source>
        <dbReference type="EMBL" id="KAJ5076307.1"/>
    </source>
</evidence>
<dbReference type="Gene3D" id="3.10.110.10">
    <property type="entry name" value="Ubiquitin Conjugating Enzyme"/>
    <property type="match status" value="1"/>
</dbReference>
<dbReference type="PANTHER" id="PTHR24067">
    <property type="entry name" value="UBIQUITIN-CONJUGATING ENZYME E2"/>
    <property type="match status" value="1"/>
</dbReference>